<reference evidence="1 2" key="2">
    <citation type="journal article" date="2022" name="Mol. Biol. Evol.">
        <title>Comparative Genomics Reveals Insights into the Divergent Evolution of Astigmatic Mites and Household Pest Adaptations.</title>
        <authorList>
            <person name="Xiong Q."/>
            <person name="Wan A.T."/>
            <person name="Liu X."/>
            <person name="Fung C.S."/>
            <person name="Xiao X."/>
            <person name="Malainual N."/>
            <person name="Hou J."/>
            <person name="Wang L."/>
            <person name="Wang M."/>
            <person name="Yang K.Y."/>
            <person name="Cui Y."/>
            <person name="Leung E.L."/>
            <person name="Nong W."/>
            <person name="Shin S.K."/>
            <person name="Au S.W."/>
            <person name="Jeong K.Y."/>
            <person name="Chew F.T."/>
            <person name="Hui J.H."/>
            <person name="Leung T.F."/>
            <person name="Tungtrongchitr A."/>
            <person name="Zhong N."/>
            <person name="Liu Z."/>
            <person name="Tsui S.K."/>
        </authorList>
    </citation>
    <scope>NUCLEOTIDE SEQUENCE [LARGE SCALE GENOMIC DNA]</scope>
    <source>
        <strain evidence="1">Derp</strain>
    </source>
</reference>
<protein>
    <submittedName>
        <fullName evidence="1">Uncharacterized protein</fullName>
    </submittedName>
</protein>
<gene>
    <name evidence="1" type="ORF">DERP_003553</name>
</gene>
<proteinExistence type="predicted"/>
<organism evidence="1 2">
    <name type="scientific">Dermatophagoides pteronyssinus</name>
    <name type="common">European house dust mite</name>
    <dbReference type="NCBI Taxonomy" id="6956"/>
    <lineage>
        <taxon>Eukaryota</taxon>
        <taxon>Metazoa</taxon>
        <taxon>Ecdysozoa</taxon>
        <taxon>Arthropoda</taxon>
        <taxon>Chelicerata</taxon>
        <taxon>Arachnida</taxon>
        <taxon>Acari</taxon>
        <taxon>Acariformes</taxon>
        <taxon>Sarcoptiformes</taxon>
        <taxon>Astigmata</taxon>
        <taxon>Psoroptidia</taxon>
        <taxon>Analgoidea</taxon>
        <taxon>Pyroglyphidae</taxon>
        <taxon>Dermatophagoidinae</taxon>
        <taxon>Dermatophagoides</taxon>
    </lineage>
</organism>
<dbReference type="Proteomes" id="UP000887458">
    <property type="component" value="Unassembled WGS sequence"/>
</dbReference>
<name>A0ABQ8JKY7_DERPT</name>
<dbReference type="EMBL" id="NJHN03000032">
    <property type="protein sequence ID" value="KAH9423275.1"/>
    <property type="molecule type" value="Genomic_DNA"/>
</dbReference>
<reference evidence="1 2" key="1">
    <citation type="journal article" date="2018" name="J. Allergy Clin. Immunol.">
        <title>High-quality assembly of Dermatophagoides pteronyssinus genome and transcriptome reveals a wide range of novel allergens.</title>
        <authorList>
            <person name="Liu X.Y."/>
            <person name="Yang K.Y."/>
            <person name="Wang M.Q."/>
            <person name="Kwok J.S."/>
            <person name="Zeng X."/>
            <person name="Yang Z."/>
            <person name="Xiao X.J."/>
            <person name="Lau C.P."/>
            <person name="Li Y."/>
            <person name="Huang Z.M."/>
            <person name="Ba J.G."/>
            <person name="Yim A.K."/>
            <person name="Ouyang C.Y."/>
            <person name="Ngai S.M."/>
            <person name="Chan T.F."/>
            <person name="Leung E.L."/>
            <person name="Liu L."/>
            <person name="Liu Z.G."/>
            <person name="Tsui S.K."/>
        </authorList>
    </citation>
    <scope>NUCLEOTIDE SEQUENCE [LARGE SCALE GENOMIC DNA]</scope>
    <source>
        <strain evidence="1">Derp</strain>
    </source>
</reference>
<comment type="caution">
    <text evidence="1">The sequence shown here is derived from an EMBL/GenBank/DDBJ whole genome shotgun (WGS) entry which is preliminary data.</text>
</comment>
<evidence type="ECO:0000313" key="2">
    <source>
        <dbReference type="Proteomes" id="UP000887458"/>
    </source>
</evidence>
<accession>A0ABQ8JKY7</accession>
<evidence type="ECO:0000313" key="1">
    <source>
        <dbReference type="EMBL" id="KAH9423275.1"/>
    </source>
</evidence>
<keyword evidence="2" id="KW-1185">Reference proteome</keyword>
<sequence>MINPVAHIINMFMLLFRPSTKQKNLNYVTFHSDSSVLQSKSFLLLLSIIRMSSAITELLRNE</sequence>